<dbReference type="PANTHER" id="PTHR21064">
    <property type="entry name" value="AMINOGLYCOSIDE PHOSPHOTRANSFERASE DOMAIN-CONTAINING PROTEIN-RELATED"/>
    <property type="match status" value="1"/>
</dbReference>
<protein>
    <submittedName>
        <fullName evidence="2">Aminoglycoside phosphotransferase family protein</fullName>
        <ecNumber evidence="2">2.7.1.-</ecNumber>
    </submittedName>
</protein>
<accession>A0ABU5N0S1</accession>
<dbReference type="Gene3D" id="3.90.1200.10">
    <property type="match status" value="1"/>
</dbReference>
<name>A0ABU5N0S1_9BACT</name>
<gene>
    <name evidence="2" type="ORF">P9H32_15600</name>
</gene>
<reference evidence="2 3" key="1">
    <citation type="journal article" date="2024" name="Appl. Environ. Microbiol.">
        <title>Pontiella agarivorans sp. nov., a novel marine anaerobic bacterium capable of degrading macroalgal polysaccharides and fixing nitrogen.</title>
        <authorList>
            <person name="Liu N."/>
            <person name="Kivenson V."/>
            <person name="Peng X."/>
            <person name="Cui Z."/>
            <person name="Lankiewicz T.S."/>
            <person name="Gosselin K.M."/>
            <person name="English C.J."/>
            <person name="Blair E.M."/>
            <person name="O'Malley M.A."/>
            <person name="Valentine D.L."/>
        </authorList>
    </citation>
    <scope>NUCLEOTIDE SEQUENCE [LARGE SCALE GENOMIC DNA]</scope>
    <source>
        <strain evidence="2 3">NLcol2</strain>
    </source>
</reference>
<dbReference type="EMBL" id="JARVCO010000012">
    <property type="protein sequence ID" value="MDZ8120055.1"/>
    <property type="molecule type" value="Genomic_DNA"/>
</dbReference>
<dbReference type="Pfam" id="PF01636">
    <property type="entry name" value="APH"/>
    <property type="match status" value="1"/>
</dbReference>
<evidence type="ECO:0000313" key="3">
    <source>
        <dbReference type="Proteomes" id="UP001290861"/>
    </source>
</evidence>
<organism evidence="2 3">
    <name type="scientific">Pontiella agarivorans</name>
    <dbReference type="NCBI Taxonomy" id="3038953"/>
    <lineage>
        <taxon>Bacteria</taxon>
        <taxon>Pseudomonadati</taxon>
        <taxon>Kiritimatiellota</taxon>
        <taxon>Kiritimatiellia</taxon>
        <taxon>Kiritimatiellales</taxon>
        <taxon>Pontiellaceae</taxon>
        <taxon>Pontiella</taxon>
    </lineage>
</organism>
<evidence type="ECO:0000259" key="1">
    <source>
        <dbReference type="Pfam" id="PF01636"/>
    </source>
</evidence>
<evidence type="ECO:0000313" key="2">
    <source>
        <dbReference type="EMBL" id="MDZ8120055.1"/>
    </source>
</evidence>
<keyword evidence="2" id="KW-0808">Transferase</keyword>
<dbReference type="SUPFAM" id="SSF56112">
    <property type="entry name" value="Protein kinase-like (PK-like)"/>
    <property type="match status" value="1"/>
</dbReference>
<sequence length="382" mass="44138">MKPAQIAEVFEVPGQLVRIRPEGNGNVNDTYLAVFRTHFSEERIIVQRVNKHVFKKPEWIMENMSILTNYCHKQLQAEQGQADRVWQLPRIIPCRNGRDYFQDDSGEYWRALTLIASATSYETAQNMEHAHEVGVVLGQFHRLVSGMNPMSLRDTLPGFHETPGYLEQYDEVLRQEHSQRLTERSMEVKNLHRFVAQRRDLANVLQDALESGELRQRLIHGDPKVSNIMIDDDTGKGTAIIDLDTAKPGLIHYDFGDALRSICNRGGEDARNLSKVTFDLDLCDAFVRGYMKHAGDFLTDNDKKYLFDAVRLIAFELGLRFFQDYLAGNRYFKVISPEQNLLRARVQFRLCESIEHRESKIRRIFEQAIGKASEDDLDYIVI</sequence>
<proteinExistence type="predicted"/>
<dbReference type="Proteomes" id="UP001290861">
    <property type="component" value="Unassembled WGS sequence"/>
</dbReference>
<dbReference type="InterPro" id="IPR002575">
    <property type="entry name" value="Aminoglycoside_PTrfase"/>
</dbReference>
<comment type="caution">
    <text evidence="2">The sequence shown here is derived from an EMBL/GenBank/DDBJ whole genome shotgun (WGS) entry which is preliminary data.</text>
</comment>
<dbReference type="InterPro" id="IPR050249">
    <property type="entry name" value="Pseudomonas-type_ThrB"/>
</dbReference>
<dbReference type="InterPro" id="IPR011009">
    <property type="entry name" value="Kinase-like_dom_sf"/>
</dbReference>
<dbReference type="EC" id="2.7.1.-" evidence="2"/>
<dbReference type="GO" id="GO:0016740">
    <property type="term" value="F:transferase activity"/>
    <property type="evidence" value="ECO:0007669"/>
    <property type="project" value="UniProtKB-KW"/>
</dbReference>
<feature type="domain" description="Aminoglycoside phosphotransferase" evidence="1">
    <location>
        <begin position="92"/>
        <end position="269"/>
    </location>
</feature>
<keyword evidence="3" id="KW-1185">Reference proteome</keyword>
<dbReference type="PANTHER" id="PTHR21064:SF5">
    <property type="entry name" value="SLR1880 PROTEIN"/>
    <property type="match status" value="1"/>
</dbReference>